<gene>
    <name evidence="2" type="ORF">G8E00_07370</name>
</gene>
<dbReference type="RefSeq" id="WP_166012888.1">
    <property type="nucleotide sequence ID" value="NZ_CP049801.1"/>
</dbReference>
<keyword evidence="1" id="KW-0812">Transmembrane</keyword>
<keyword evidence="1" id="KW-1133">Transmembrane helix</keyword>
<evidence type="ECO:0000313" key="3">
    <source>
        <dbReference type="Proteomes" id="UP000502297"/>
    </source>
</evidence>
<accession>A0A6G8RVC5</accession>
<reference evidence="2 3" key="1">
    <citation type="submission" date="2020-03" db="EMBL/GenBank/DDBJ databases">
        <authorList>
            <person name="Zhu W."/>
        </authorList>
    </citation>
    <scope>NUCLEOTIDE SEQUENCE [LARGE SCALE GENOMIC DNA]</scope>
    <source>
        <strain evidence="2 3">323-1</strain>
    </source>
</reference>
<keyword evidence="1" id="KW-0472">Membrane</keyword>
<name>A0A6G8RVC5_9GAMM</name>
<feature type="transmembrane region" description="Helical" evidence="1">
    <location>
        <begin position="20"/>
        <end position="40"/>
    </location>
</feature>
<keyword evidence="3" id="KW-1185">Reference proteome</keyword>
<dbReference type="EMBL" id="CP049801">
    <property type="protein sequence ID" value="QIO05780.1"/>
    <property type="molecule type" value="Genomic_DNA"/>
</dbReference>
<dbReference type="AlphaFoldDB" id="A0A6G8RVC5"/>
<proteinExistence type="predicted"/>
<evidence type="ECO:0000313" key="2">
    <source>
        <dbReference type="EMBL" id="QIO05780.1"/>
    </source>
</evidence>
<dbReference type="Proteomes" id="UP000502297">
    <property type="component" value="Chromosome"/>
</dbReference>
<organism evidence="2 3">
    <name type="scientific">Acinetobacter shaoyimingii</name>
    <dbReference type="NCBI Taxonomy" id="2715164"/>
    <lineage>
        <taxon>Bacteria</taxon>
        <taxon>Pseudomonadati</taxon>
        <taxon>Pseudomonadota</taxon>
        <taxon>Gammaproteobacteria</taxon>
        <taxon>Moraxellales</taxon>
        <taxon>Moraxellaceae</taxon>
        <taxon>Acinetobacter</taxon>
    </lineage>
</organism>
<dbReference type="KEGG" id="asha:G8E00_07370"/>
<sequence>MLTKENLLKFKSEFEAEYVLNIVVSVIIAVILVLACLAMYRPINTTQYQEVRKLAKQELYPKTQAMAVELTHQDEIRSSDYYRLIYAKHYESSKVKIYPAATIDGQ</sequence>
<evidence type="ECO:0000256" key="1">
    <source>
        <dbReference type="SAM" id="Phobius"/>
    </source>
</evidence>
<protein>
    <submittedName>
        <fullName evidence="2">Uncharacterized protein</fullName>
    </submittedName>
</protein>